<protein>
    <submittedName>
        <fullName evidence="4">VWA domain-containing protein</fullName>
    </submittedName>
</protein>
<dbReference type="InterPro" id="IPR021908">
    <property type="entry name" value="YfbK_C"/>
</dbReference>
<dbReference type="PANTHER" id="PTHR10579:SF43">
    <property type="entry name" value="ZINC FINGER (C3HC4-TYPE RING FINGER) FAMILY PROTEIN"/>
    <property type="match status" value="1"/>
</dbReference>
<dbReference type="Pfam" id="PF12450">
    <property type="entry name" value="vWF_A"/>
    <property type="match status" value="1"/>
</dbReference>
<comment type="caution">
    <text evidence="4">The sequence shown here is derived from an EMBL/GenBank/DDBJ whole genome shotgun (WGS) entry which is preliminary data.</text>
</comment>
<dbReference type="RefSeq" id="WP_320689846.1">
    <property type="nucleotide sequence ID" value="NZ_JAXBLV010000245.1"/>
</dbReference>
<dbReference type="EMBL" id="JAXBLV010000245">
    <property type="protein sequence ID" value="MDY3563696.1"/>
    <property type="molecule type" value="Genomic_DNA"/>
</dbReference>
<dbReference type="Pfam" id="PF00092">
    <property type="entry name" value="VWA"/>
    <property type="match status" value="1"/>
</dbReference>
<reference evidence="5" key="1">
    <citation type="journal article" date="2023" name="Mar. Drugs">
        <title>Gemmata algarum, a Novel Planctomycete Isolated from an Algal Mat, Displays Antimicrobial Activity.</title>
        <authorList>
            <person name="Kumar G."/>
            <person name="Kallscheuer N."/>
            <person name="Kashif M."/>
            <person name="Ahamad S."/>
            <person name="Jagadeeshwari U."/>
            <person name="Pannikurungottu S."/>
            <person name="Haufschild T."/>
            <person name="Kabuu M."/>
            <person name="Sasikala C."/>
            <person name="Jogler C."/>
            <person name="Ramana C."/>
        </authorList>
    </citation>
    <scope>NUCLEOTIDE SEQUENCE [LARGE SCALE GENOMIC DNA]</scope>
    <source>
        <strain evidence="5">JC673</strain>
    </source>
</reference>
<dbReference type="InterPro" id="IPR022156">
    <property type="entry name" value="Uncharacterised_YfbK_N"/>
</dbReference>
<evidence type="ECO:0000313" key="5">
    <source>
        <dbReference type="Proteomes" id="UP001272242"/>
    </source>
</evidence>
<feature type="region of interest" description="Disordered" evidence="2">
    <location>
        <begin position="135"/>
        <end position="156"/>
    </location>
</feature>
<dbReference type="PROSITE" id="PS50234">
    <property type="entry name" value="VWFA"/>
    <property type="match status" value="1"/>
</dbReference>
<evidence type="ECO:0000313" key="4">
    <source>
        <dbReference type="EMBL" id="MDY3563696.1"/>
    </source>
</evidence>
<feature type="domain" description="VWFA" evidence="3">
    <location>
        <begin position="267"/>
        <end position="451"/>
    </location>
</feature>
<dbReference type="Proteomes" id="UP001272242">
    <property type="component" value="Unassembled WGS sequence"/>
</dbReference>
<feature type="compositionally biased region" description="Pro residues" evidence="2">
    <location>
        <begin position="98"/>
        <end position="110"/>
    </location>
</feature>
<feature type="coiled-coil region" evidence="1">
    <location>
        <begin position="32"/>
        <end position="59"/>
    </location>
</feature>
<organism evidence="4 5">
    <name type="scientific">Gemmata algarum</name>
    <dbReference type="NCBI Taxonomy" id="2975278"/>
    <lineage>
        <taxon>Bacteria</taxon>
        <taxon>Pseudomonadati</taxon>
        <taxon>Planctomycetota</taxon>
        <taxon>Planctomycetia</taxon>
        <taxon>Gemmatales</taxon>
        <taxon>Gemmataceae</taxon>
        <taxon>Gemmata</taxon>
    </lineage>
</organism>
<accession>A0ABU5FD08</accession>
<gene>
    <name evidence="4" type="ORF">R5W23_005312</name>
</gene>
<name>A0ABU5FD08_9BACT</name>
<dbReference type="PANTHER" id="PTHR10579">
    <property type="entry name" value="CALCIUM-ACTIVATED CHLORIDE CHANNEL REGULATOR"/>
    <property type="match status" value="1"/>
</dbReference>
<dbReference type="SUPFAM" id="SSF53300">
    <property type="entry name" value="vWA-like"/>
    <property type="match status" value="1"/>
</dbReference>
<dbReference type="PROSITE" id="PS51257">
    <property type="entry name" value="PROKAR_LIPOPROTEIN"/>
    <property type="match status" value="1"/>
</dbReference>
<proteinExistence type="predicted"/>
<evidence type="ECO:0000256" key="2">
    <source>
        <dbReference type="SAM" id="MobiDB-lite"/>
    </source>
</evidence>
<feature type="region of interest" description="Disordered" evidence="2">
    <location>
        <begin position="59"/>
        <end position="123"/>
    </location>
</feature>
<dbReference type="SMART" id="SM00327">
    <property type="entry name" value="VWA"/>
    <property type="match status" value="1"/>
</dbReference>
<dbReference type="InterPro" id="IPR002035">
    <property type="entry name" value="VWF_A"/>
</dbReference>
<dbReference type="CDD" id="cd01465">
    <property type="entry name" value="vWA_subgroup"/>
    <property type="match status" value="1"/>
</dbReference>
<dbReference type="Gene3D" id="3.40.50.410">
    <property type="entry name" value="von Willebrand factor, type A domain"/>
    <property type="match status" value="1"/>
</dbReference>
<keyword evidence="1" id="KW-0175">Coiled coil</keyword>
<dbReference type="Pfam" id="PF12034">
    <property type="entry name" value="YfbK_C"/>
    <property type="match status" value="1"/>
</dbReference>
<dbReference type="InterPro" id="IPR051266">
    <property type="entry name" value="CLCR"/>
</dbReference>
<evidence type="ECO:0000256" key="1">
    <source>
        <dbReference type="SAM" id="Coils"/>
    </source>
</evidence>
<evidence type="ECO:0000259" key="3">
    <source>
        <dbReference type="PROSITE" id="PS50234"/>
    </source>
</evidence>
<keyword evidence="5" id="KW-1185">Reference proteome</keyword>
<sequence>MSRFGVRGRRLLAGGVPAVLLAVLVGCGPRDAERARAEAERAEATALAERVKAEQAEAAARAEVERAPAGPARVTGGLDERLQGNIALPGEKGEHAPGPVPPGFPSPAPLAEPASPAGPDALGKRIAVSGGSFAGVGGSGAARGGENKPAPRDGYNAQNAEAYGRYQENEFRSPLVAPLSTFSADVNTASYANVRRMLNERTRPPASAVFLAEFVNYFPYSYAPPAGADPVAFHVEVGPCPWNAKHHLLRVGVQAHQIPAEKLPPRNLVFLIDTSGSMQQENRLPLVQKSLELLVEKLAEKDRVSVVTYAGDSRVALPPTSGADKKAILDVVTGLQANGSTNGEGGIKKAYQLARDTFLDGGVNRVILCTDGDFNVGVVDNGELVKLIEEQRKSKVFLTVLGYGMGNYKDDRLKELANHGNGHHAYIDTLDEAKKVFVEQGGALVCVAKDVKFQIDFNPAKVTAYRLVGYENRLLKDEDFKNDAKDAGDVGSGHQVTVLYEIVPPGVKVDLPEVDASKYQKKDVPAPASDEWLTVKMRYKHPDADVSKELTAAHKGAVTRELSDDFRFAAAVASFGMLLRDSKYKGAMTYAGVLEEAQGALGADPNNHRKQFLELVRRAKELASDPKPGEGR</sequence>
<dbReference type="InterPro" id="IPR036465">
    <property type="entry name" value="vWFA_dom_sf"/>
</dbReference>